<evidence type="ECO:0000313" key="2">
    <source>
        <dbReference type="Proteomes" id="UP000184501"/>
    </source>
</evidence>
<dbReference type="RefSeq" id="WP_073480532.1">
    <property type="nucleotide sequence ID" value="NZ_FQVN01000002.1"/>
</dbReference>
<evidence type="ECO:0000313" key="1">
    <source>
        <dbReference type="EMBL" id="SHF01117.1"/>
    </source>
</evidence>
<dbReference type="OrthoDB" id="4524639at2"/>
<dbReference type="Proteomes" id="UP000184501">
    <property type="component" value="Unassembled WGS sequence"/>
</dbReference>
<dbReference type="AlphaFoldDB" id="A0A1M4Y5M0"/>
<dbReference type="EMBL" id="FQVN01000002">
    <property type="protein sequence ID" value="SHF01117.1"/>
    <property type="molecule type" value="Genomic_DNA"/>
</dbReference>
<proteinExistence type="predicted"/>
<protein>
    <submittedName>
        <fullName evidence="1">Uncharacterized protein</fullName>
    </submittedName>
</protein>
<gene>
    <name evidence="1" type="ORF">SAMN05444320_102248</name>
</gene>
<sequence>MTRTDVSLEFVSDPGAEAGLVRELLVVLGQPPPDEVGDDDWPNPVGLVVARGEGRLLGWARVSAHEEDESAATADLLLVAREARPLGATVHSGHDVDESAVVVRLLAGAAEQAAGAGFAALEWSGVDDTPEGPAASELGATVRAEVGRHWGTRQLNAWPAPDGLPAVEVRRTREPVPEDLLPEYARLYHDATGVEWDVEDVAEYLADDRYPVLTLDLLGSVSDPPVSEHPVAEHPVLQDPVPGHPRGALVAQLIAAVADHTALVEKVVHRDAPAADLAALLAELVVHLRREHPGVTELSVRELDDETVGHASSLAGLHVISRWLTWRMELVADR</sequence>
<accession>A0A1M4Y5M0</accession>
<reference evidence="1 2" key="1">
    <citation type="submission" date="2016-11" db="EMBL/GenBank/DDBJ databases">
        <authorList>
            <person name="Jaros S."/>
            <person name="Januszkiewicz K."/>
            <person name="Wedrychowicz H."/>
        </authorList>
    </citation>
    <scope>NUCLEOTIDE SEQUENCE [LARGE SCALE GENOMIC DNA]</scope>
    <source>
        <strain evidence="1 2">DSM 44523</strain>
    </source>
</reference>
<keyword evidence="2" id="KW-1185">Reference proteome</keyword>
<organism evidence="1 2">
    <name type="scientific">Streptoalloteichus hindustanus</name>
    <dbReference type="NCBI Taxonomy" id="2017"/>
    <lineage>
        <taxon>Bacteria</taxon>
        <taxon>Bacillati</taxon>
        <taxon>Actinomycetota</taxon>
        <taxon>Actinomycetes</taxon>
        <taxon>Pseudonocardiales</taxon>
        <taxon>Pseudonocardiaceae</taxon>
        <taxon>Streptoalloteichus</taxon>
    </lineage>
</organism>
<name>A0A1M4Y5M0_STRHI</name>